<evidence type="ECO:0000313" key="9">
    <source>
        <dbReference type="EMBL" id="HDK38295.1"/>
    </source>
</evidence>
<evidence type="ECO:0000256" key="7">
    <source>
        <dbReference type="SAM" id="Phobius"/>
    </source>
</evidence>
<dbReference type="EMBL" id="DRCV01000206">
    <property type="protein sequence ID" value="HDK38295.1"/>
    <property type="molecule type" value="Genomic_DNA"/>
</dbReference>
<reference evidence="9" key="1">
    <citation type="journal article" date="2020" name="mSystems">
        <title>Genome- and Community-Level Interaction Insights into Carbon Utilization and Element Cycling Functions of Hydrothermarchaeota in Hydrothermal Sediment.</title>
        <authorList>
            <person name="Zhou Z."/>
            <person name="Liu Y."/>
            <person name="Xu W."/>
            <person name="Pan J."/>
            <person name="Luo Z.H."/>
            <person name="Li M."/>
        </authorList>
    </citation>
    <scope>NUCLEOTIDE SEQUENCE [LARGE SCALE GENOMIC DNA]</scope>
    <source>
        <strain evidence="9">HyVt-26</strain>
    </source>
</reference>
<dbReference type="Pfam" id="PF01618">
    <property type="entry name" value="MotA_ExbB"/>
    <property type="match status" value="1"/>
</dbReference>
<evidence type="ECO:0000256" key="6">
    <source>
        <dbReference type="RuleBase" id="RU004057"/>
    </source>
</evidence>
<dbReference type="PANTHER" id="PTHR30625">
    <property type="entry name" value="PROTEIN TOLQ"/>
    <property type="match status" value="1"/>
</dbReference>
<feature type="transmembrane region" description="Helical" evidence="7">
    <location>
        <begin position="189"/>
        <end position="214"/>
    </location>
</feature>
<keyword evidence="4 7" id="KW-1133">Transmembrane helix</keyword>
<keyword evidence="2" id="KW-1003">Cell membrane</keyword>
<dbReference type="InterPro" id="IPR050790">
    <property type="entry name" value="ExbB/TolQ_transport"/>
</dbReference>
<dbReference type="Proteomes" id="UP000885822">
    <property type="component" value="Unassembled WGS sequence"/>
</dbReference>
<gene>
    <name evidence="9" type="ORF">ENG92_04690</name>
</gene>
<feature type="transmembrane region" description="Helical" evidence="7">
    <location>
        <begin position="318"/>
        <end position="339"/>
    </location>
</feature>
<dbReference type="AlphaFoldDB" id="A0A831JXZ6"/>
<accession>A0A831JXZ6</accession>
<evidence type="ECO:0000259" key="8">
    <source>
        <dbReference type="Pfam" id="PF01618"/>
    </source>
</evidence>
<proteinExistence type="inferred from homology"/>
<dbReference type="PANTHER" id="PTHR30625:SF11">
    <property type="entry name" value="MOTA_TOLQ_EXBB PROTON CHANNEL DOMAIN-CONTAINING PROTEIN"/>
    <property type="match status" value="1"/>
</dbReference>
<feature type="non-terminal residue" evidence="9">
    <location>
        <position position="1"/>
    </location>
</feature>
<keyword evidence="5 7" id="KW-0472">Membrane</keyword>
<feature type="domain" description="MotA/TolQ/ExbB proton channel" evidence="8">
    <location>
        <begin position="230"/>
        <end position="351"/>
    </location>
</feature>
<organism evidence="9">
    <name type="scientific">Thiolapillus brandeum</name>
    <dbReference type="NCBI Taxonomy" id="1076588"/>
    <lineage>
        <taxon>Bacteria</taxon>
        <taxon>Pseudomonadati</taxon>
        <taxon>Pseudomonadota</taxon>
        <taxon>Gammaproteobacteria</taxon>
        <taxon>Chromatiales</taxon>
        <taxon>Sedimenticolaceae</taxon>
        <taxon>Thiolapillus</taxon>
    </lineage>
</organism>
<comment type="subcellular location">
    <subcellularLocation>
        <location evidence="1">Cell membrane</location>
        <topology evidence="1">Multi-pass membrane protein</topology>
    </subcellularLocation>
    <subcellularLocation>
        <location evidence="6">Membrane</location>
        <topology evidence="6">Multi-pass membrane protein</topology>
    </subcellularLocation>
</comment>
<evidence type="ECO:0000256" key="3">
    <source>
        <dbReference type="ARBA" id="ARBA00022692"/>
    </source>
</evidence>
<evidence type="ECO:0000256" key="5">
    <source>
        <dbReference type="ARBA" id="ARBA00023136"/>
    </source>
</evidence>
<protein>
    <submittedName>
        <fullName evidence="9">MotA/TolQ/ExbB proton channel family protein</fullName>
    </submittedName>
</protein>
<comment type="similarity">
    <text evidence="6">Belongs to the exbB/tolQ family.</text>
</comment>
<comment type="caution">
    <text evidence="9">The sequence shown here is derived from an EMBL/GenBank/DDBJ whole genome shotgun (WGS) entry which is preliminary data.</text>
</comment>
<evidence type="ECO:0000256" key="1">
    <source>
        <dbReference type="ARBA" id="ARBA00004651"/>
    </source>
</evidence>
<evidence type="ECO:0000256" key="4">
    <source>
        <dbReference type="ARBA" id="ARBA00022989"/>
    </source>
</evidence>
<keyword evidence="6" id="KW-0653">Protein transport</keyword>
<keyword evidence="3 7" id="KW-0812">Transmembrane</keyword>
<sequence>QFDDNEQKLAEAEETLERRQGNLGELFGVVRQVAGDVAGVLDASLVSAQYPGRSKELVRMSNEKKLPSIPELEELWFQMQHEMTESGKVVKYMDSVVAVDGTENQQEVVRVGVFNAVSNGKFLRYLTETDQLIILPRQPAPRFLRMAEGLQNASGGLVPMAVDPSRGAILNLLVQAPDLRERIAQGKEVGYIIIGLAAFGFLLALYRLLALGVISMKVRSQLKNADKPKKNNPLGRVLLSWFDNQDADLETLERKVDEAVIKEVPKLQRGLSILKILAVIAPLLGLLGTVTGMIQTFQSITLFGTGDPKLMAGGISQALITTVLGLMAAIPLTFLHALVSTRSKALVQVLEEQSAGIIARHAEKLYSS</sequence>
<dbReference type="GO" id="GO:0017038">
    <property type="term" value="P:protein import"/>
    <property type="evidence" value="ECO:0007669"/>
    <property type="project" value="TreeGrafter"/>
</dbReference>
<name>A0A831JXZ6_9GAMM</name>
<dbReference type="GO" id="GO:0005886">
    <property type="term" value="C:plasma membrane"/>
    <property type="evidence" value="ECO:0007669"/>
    <property type="project" value="UniProtKB-SubCell"/>
</dbReference>
<feature type="transmembrane region" description="Helical" evidence="7">
    <location>
        <begin position="276"/>
        <end position="298"/>
    </location>
</feature>
<dbReference type="InterPro" id="IPR002898">
    <property type="entry name" value="MotA_ExbB_proton_chnl"/>
</dbReference>
<keyword evidence="6" id="KW-0813">Transport</keyword>
<evidence type="ECO:0000256" key="2">
    <source>
        <dbReference type="ARBA" id="ARBA00022475"/>
    </source>
</evidence>